<feature type="transmembrane region" description="Helical" evidence="1">
    <location>
        <begin position="6"/>
        <end position="28"/>
    </location>
</feature>
<name>A0A849SP98_UNCEI</name>
<dbReference type="Proteomes" id="UP000580839">
    <property type="component" value="Unassembled WGS sequence"/>
</dbReference>
<dbReference type="AlphaFoldDB" id="A0A849SP98"/>
<protein>
    <submittedName>
        <fullName evidence="2">Uncharacterized protein</fullName>
    </submittedName>
</protein>
<keyword evidence="1" id="KW-0812">Transmembrane</keyword>
<comment type="caution">
    <text evidence="2">The sequence shown here is derived from an EMBL/GenBank/DDBJ whole genome shotgun (WGS) entry which is preliminary data.</text>
</comment>
<proteinExistence type="predicted"/>
<gene>
    <name evidence="2" type="ORF">HOP12_15820</name>
</gene>
<evidence type="ECO:0000256" key="1">
    <source>
        <dbReference type="SAM" id="Phobius"/>
    </source>
</evidence>
<evidence type="ECO:0000313" key="3">
    <source>
        <dbReference type="Proteomes" id="UP000580839"/>
    </source>
</evidence>
<sequence>MVWLMGIFVAGFLVWGIIGAFTVVRLIAAWRDVRRERREAARGPRIV</sequence>
<keyword evidence="1" id="KW-0472">Membrane</keyword>
<dbReference type="EMBL" id="JABFRW010000206">
    <property type="protein sequence ID" value="NOT35613.1"/>
    <property type="molecule type" value="Genomic_DNA"/>
</dbReference>
<keyword evidence="1" id="KW-1133">Transmembrane helix</keyword>
<accession>A0A849SP98</accession>
<evidence type="ECO:0000313" key="2">
    <source>
        <dbReference type="EMBL" id="NOT35613.1"/>
    </source>
</evidence>
<reference evidence="2 3" key="1">
    <citation type="submission" date="2020-04" db="EMBL/GenBank/DDBJ databases">
        <title>Metagenomic profiling of ammonia- and methane-oxidizing microorganisms in a Dutch drinking water treatment plant.</title>
        <authorList>
            <person name="Poghosyan L."/>
            <person name="Leucker S."/>
        </authorList>
    </citation>
    <scope>NUCLEOTIDE SEQUENCE [LARGE SCALE GENOMIC DNA]</scope>
    <source>
        <strain evidence="2">S-RSF-IL-03</strain>
    </source>
</reference>
<organism evidence="2 3">
    <name type="scientific">Eiseniibacteriota bacterium</name>
    <dbReference type="NCBI Taxonomy" id="2212470"/>
    <lineage>
        <taxon>Bacteria</taxon>
        <taxon>Candidatus Eiseniibacteriota</taxon>
    </lineage>
</organism>